<dbReference type="GO" id="GO:0005829">
    <property type="term" value="C:cytosol"/>
    <property type="evidence" value="ECO:0007669"/>
    <property type="project" value="UniProtKB-SubCell"/>
</dbReference>
<dbReference type="GO" id="GO:0030864">
    <property type="term" value="C:cortical actin cytoskeleton"/>
    <property type="evidence" value="ECO:0007669"/>
    <property type="project" value="TreeGrafter"/>
</dbReference>
<keyword evidence="35" id="KW-1185">Reference proteome</keyword>
<dbReference type="Pfam" id="PF00241">
    <property type="entry name" value="Cofilin_ADF"/>
    <property type="match status" value="1"/>
</dbReference>
<feature type="domain" description="ADF-H" evidence="33">
    <location>
        <begin position="1"/>
        <end position="107"/>
    </location>
</feature>
<dbReference type="CDD" id="cd11281">
    <property type="entry name" value="ADF_drebrin_like"/>
    <property type="match status" value="1"/>
</dbReference>
<dbReference type="SMART" id="SM00102">
    <property type="entry name" value="ADF"/>
    <property type="match status" value="1"/>
</dbReference>
<proteinExistence type="inferred from homology"/>
<dbReference type="Gene3D" id="3.40.20.10">
    <property type="entry name" value="Severin"/>
    <property type="match status" value="1"/>
</dbReference>
<dbReference type="GO" id="GO:0051015">
    <property type="term" value="F:actin filament binding"/>
    <property type="evidence" value="ECO:0007669"/>
    <property type="project" value="TreeGrafter"/>
</dbReference>
<evidence type="ECO:0000259" key="33">
    <source>
        <dbReference type="PROSITE" id="PS51263"/>
    </source>
</evidence>
<evidence type="ECO:0000256" key="10">
    <source>
        <dbReference type="ARBA" id="ARBA00004510"/>
    </source>
</evidence>
<evidence type="ECO:0000256" key="23">
    <source>
        <dbReference type="ARBA" id="ARBA00023054"/>
    </source>
</evidence>
<evidence type="ECO:0000256" key="27">
    <source>
        <dbReference type="ARBA" id="ARBA00023273"/>
    </source>
</evidence>
<dbReference type="Gene3D" id="2.30.30.40">
    <property type="entry name" value="SH3 Domains"/>
    <property type="match status" value="1"/>
</dbReference>
<dbReference type="InterPro" id="IPR001452">
    <property type="entry name" value="SH3_domain"/>
</dbReference>
<evidence type="ECO:0000256" key="1">
    <source>
        <dbReference type="ARBA" id="ARBA00004145"/>
    </source>
</evidence>
<dbReference type="Proteomes" id="UP000233220">
    <property type="component" value="Unplaced"/>
</dbReference>
<evidence type="ECO:0000256" key="31">
    <source>
        <dbReference type="SAM" id="MobiDB-lite"/>
    </source>
</evidence>
<dbReference type="GO" id="GO:0005769">
    <property type="term" value="C:early endosome"/>
    <property type="evidence" value="ECO:0007669"/>
    <property type="project" value="UniProtKB-SubCell"/>
</dbReference>
<dbReference type="GO" id="GO:0030665">
    <property type="term" value="C:clathrin-coated vesicle membrane"/>
    <property type="evidence" value="ECO:0007669"/>
    <property type="project" value="UniProtKB-SubCell"/>
</dbReference>
<dbReference type="GO" id="GO:0001726">
    <property type="term" value="C:ruffle"/>
    <property type="evidence" value="ECO:0007669"/>
    <property type="project" value="UniProtKB-SubCell"/>
</dbReference>
<evidence type="ECO:0000256" key="16">
    <source>
        <dbReference type="ARBA" id="ARBA00022475"/>
    </source>
</evidence>
<evidence type="ECO:0000256" key="21">
    <source>
        <dbReference type="ARBA" id="ARBA00023018"/>
    </source>
</evidence>
<keyword evidence="15" id="KW-0813">Transport</keyword>
<accession>A0A2K6TTG3</accession>
<evidence type="ECO:0000313" key="34">
    <source>
        <dbReference type="Ensembl" id="ENSSBOP00000022955.1"/>
    </source>
</evidence>
<keyword evidence="23" id="KW-0175">Coiled coil</keyword>
<evidence type="ECO:0000256" key="15">
    <source>
        <dbReference type="ARBA" id="ARBA00022448"/>
    </source>
</evidence>
<comment type="subcellular location">
    <subcellularLocation>
        <location evidence="7">Cell membrane</location>
        <topology evidence="7">Peripheral membrane protein</topology>
        <orientation evidence="7">Cytoplasmic side</orientation>
    </subcellularLocation>
    <subcellularLocation>
        <location evidence="5">Cell projection</location>
        <location evidence="5">Dendrite</location>
    </subcellularLocation>
    <subcellularLocation>
        <location evidence="10">Cell projection</location>
        <location evidence="10">Lamellipodium</location>
    </subcellularLocation>
    <subcellularLocation>
        <location evidence="2">Cell projection</location>
        <location evidence="2">Podosome</location>
    </subcellularLocation>
    <subcellularLocation>
        <location evidence="8">Cell projection</location>
        <location evidence="8">Ruffle</location>
    </subcellularLocation>
    <subcellularLocation>
        <location evidence="12">Cytoplasm</location>
        <location evidence="12">Cell cortex</location>
    </subcellularLocation>
    <subcellularLocation>
        <location evidence="3">Cytoplasm</location>
        <location evidence="3">Cytoskeleton</location>
    </subcellularLocation>
    <subcellularLocation>
        <location evidence="11">Cytoplasm</location>
        <location evidence="11">Cytosol</location>
    </subcellularLocation>
    <subcellularLocation>
        <location evidence="1">Cytoplasmic vesicle</location>
        <location evidence="1">Clathrin-coated vesicle membrane</location>
        <topology evidence="1">Peripheral membrane protein</topology>
        <orientation evidence="1">Cytoplasmic side</orientation>
    </subcellularLocation>
    <subcellularLocation>
        <location evidence="6">Early endosome</location>
    </subcellularLocation>
    <subcellularLocation>
        <location evidence="4">Golgi apparatus membrane</location>
        <topology evidence="4">Peripheral membrane protein</topology>
        <orientation evidence="4">Cytoplasmic side</orientation>
    </subcellularLocation>
    <subcellularLocation>
        <location evidence="9">Perikaryon</location>
    </subcellularLocation>
    <subcellularLocation>
        <location evidence="29">Postsynaptic density</location>
    </subcellularLocation>
</comment>
<dbReference type="GO" id="GO:0043204">
    <property type="term" value="C:perikaryon"/>
    <property type="evidence" value="ECO:0007669"/>
    <property type="project" value="UniProtKB-SubCell"/>
</dbReference>
<keyword evidence="22" id="KW-0333">Golgi apparatus</keyword>
<evidence type="ECO:0000256" key="26">
    <source>
        <dbReference type="ARBA" id="ARBA00023212"/>
    </source>
</evidence>
<gene>
    <name evidence="34" type="primary">DBNL</name>
</gene>
<keyword evidence="20" id="KW-0007">Acetylation</keyword>
<feature type="domain" description="SH3" evidence="32">
    <location>
        <begin position="294"/>
        <end position="353"/>
    </location>
</feature>
<dbReference type="InterPro" id="IPR035717">
    <property type="entry name" value="Drebrin-like_SH3"/>
</dbReference>
<evidence type="ECO:0000256" key="5">
    <source>
        <dbReference type="ARBA" id="ARBA00004279"/>
    </source>
</evidence>
<feature type="compositionally biased region" description="Basic and acidic residues" evidence="31">
    <location>
        <begin position="169"/>
        <end position="191"/>
    </location>
</feature>
<evidence type="ECO:0000256" key="14">
    <source>
        <dbReference type="ARBA" id="ARBA00022443"/>
    </source>
</evidence>
<evidence type="ECO:0000256" key="17">
    <source>
        <dbReference type="ARBA" id="ARBA00022490"/>
    </source>
</evidence>
<keyword evidence="25" id="KW-0009">Actin-binding</keyword>
<feature type="compositionally biased region" description="Polar residues" evidence="31">
    <location>
        <begin position="210"/>
        <end position="219"/>
    </location>
</feature>
<evidence type="ECO:0000256" key="25">
    <source>
        <dbReference type="ARBA" id="ARBA00023203"/>
    </source>
</evidence>
<feature type="compositionally biased region" description="Polar residues" evidence="31">
    <location>
        <begin position="155"/>
        <end position="168"/>
    </location>
</feature>
<dbReference type="InterPro" id="IPR029006">
    <property type="entry name" value="ADF-H/Gelsolin-like_dom_sf"/>
</dbReference>
<keyword evidence="27" id="KW-0966">Cell projection</keyword>
<dbReference type="GO" id="GO:0005884">
    <property type="term" value="C:actin filament"/>
    <property type="evidence" value="ECO:0007669"/>
    <property type="project" value="TreeGrafter"/>
</dbReference>
<keyword evidence="16" id="KW-1003">Cell membrane</keyword>
<dbReference type="PANTHER" id="PTHR10829:SF12">
    <property type="entry name" value="DREBRIN-LIKE PROTEIN"/>
    <property type="match status" value="1"/>
</dbReference>
<evidence type="ECO:0000256" key="4">
    <source>
        <dbReference type="ARBA" id="ARBA00004255"/>
    </source>
</evidence>
<evidence type="ECO:0000256" key="29">
    <source>
        <dbReference type="ARBA" id="ARBA00034105"/>
    </source>
</evidence>
<sequence length="353" mass="39992">ALFTYEGNSNDIRVAGTGEGGLEEMVEELNSGKVMYAFCRVKDPNSGLPKFVLINWTGEGVNDVRKGACASHVSTMANFLKGSVYQKTNAVSEIKRVGKDSFWAKAEKEEENRRLEEKRRAEEAQRQLEQERRERELREAARREQRYQEQGGEASPQSRTWEQQQEVVSRNRDEQESAVHPREIFKQKERAMSTTSVSSPQPGKLRSPFLQKQLTQPETHFSREPAATVSRPRADLHEEPVPSTPACLVQAEEEAVYEEPPEQETFYEEPPLVQQQGAGSEHTDHHMQGQGLSGQGLCARALYDYQAADDTEISFDPENLITGIEVIDEGWWRGYGPDGHFGMFPANYVELIE</sequence>
<dbReference type="GO" id="GO:0045211">
    <property type="term" value="C:postsynaptic membrane"/>
    <property type="evidence" value="ECO:0007669"/>
    <property type="project" value="TreeGrafter"/>
</dbReference>
<name>A0A2K6TTG3_SAIBB</name>
<dbReference type="GO" id="GO:0030425">
    <property type="term" value="C:dendrite"/>
    <property type="evidence" value="ECO:0007669"/>
    <property type="project" value="UniProtKB-SubCell"/>
</dbReference>
<evidence type="ECO:0000256" key="2">
    <source>
        <dbReference type="ARBA" id="ARBA00004188"/>
    </source>
</evidence>
<evidence type="ECO:0000256" key="3">
    <source>
        <dbReference type="ARBA" id="ARBA00004245"/>
    </source>
</evidence>
<evidence type="ECO:0000256" key="19">
    <source>
        <dbReference type="ARBA" id="ARBA00022949"/>
    </source>
</evidence>
<evidence type="ECO:0000256" key="20">
    <source>
        <dbReference type="ARBA" id="ARBA00022990"/>
    </source>
</evidence>
<keyword evidence="28" id="KW-0968">Cytoplasmic vesicle</keyword>
<feature type="region of interest" description="Disordered" evidence="31">
    <location>
        <begin position="131"/>
        <end position="241"/>
    </location>
</feature>
<dbReference type="GO" id="GO:0014069">
    <property type="term" value="C:postsynaptic density"/>
    <property type="evidence" value="ECO:0007669"/>
    <property type="project" value="UniProtKB-SubCell"/>
</dbReference>
<evidence type="ECO:0000256" key="28">
    <source>
        <dbReference type="ARBA" id="ARBA00023329"/>
    </source>
</evidence>
<keyword evidence="19" id="KW-0965">Cell junction</keyword>
<feature type="compositionally biased region" description="Polar residues" evidence="31">
    <location>
        <begin position="192"/>
        <end position="201"/>
    </location>
</feature>
<evidence type="ECO:0000256" key="18">
    <source>
        <dbReference type="ARBA" id="ARBA00022753"/>
    </source>
</evidence>
<evidence type="ECO:0000256" key="30">
    <source>
        <dbReference type="PROSITE-ProRule" id="PRU00192"/>
    </source>
</evidence>
<dbReference type="GeneTree" id="ENSGT00940000156732"/>
<dbReference type="FunFam" id="2.30.30.40:FF:000046">
    <property type="entry name" value="Drebrin-like protein isoform B"/>
    <property type="match status" value="1"/>
</dbReference>
<comment type="similarity">
    <text evidence="13">Belongs to the ABP1 family.</text>
</comment>
<organism evidence="34 35">
    <name type="scientific">Saimiri boliviensis boliviensis</name>
    <name type="common">Bolivian squirrel monkey</name>
    <dbReference type="NCBI Taxonomy" id="39432"/>
    <lineage>
        <taxon>Eukaryota</taxon>
        <taxon>Metazoa</taxon>
        <taxon>Chordata</taxon>
        <taxon>Craniata</taxon>
        <taxon>Vertebrata</taxon>
        <taxon>Euteleostomi</taxon>
        <taxon>Mammalia</taxon>
        <taxon>Eutheria</taxon>
        <taxon>Euarchontoglires</taxon>
        <taxon>Primates</taxon>
        <taxon>Haplorrhini</taxon>
        <taxon>Platyrrhini</taxon>
        <taxon>Cebidae</taxon>
        <taxon>Saimiriinae</taxon>
        <taxon>Saimiri</taxon>
    </lineage>
</organism>
<feature type="compositionally biased region" description="Basic and acidic residues" evidence="31">
    <location>
        <begin position="131"/>
        <end position="147"/>
    </location>
</feature>
<keyword evidence="26" id="KW-0206">Cytoskeleton</keyword>
<reference evidence="34" key="2">
    <citation type="submission" date="2025-09" db="UniProtKB">
        <authorList>
            <consortium name="Ensembl"/>
        </authorList>
    </citation>
    <scope>IDENTIFICATION</scope>
</reference>
<dbReference type="GO" id="GO:0030427">
    <property type="term" value="C:site of polarized growth"/>
    <property type="evidence" value="ECO:0007669"/>
    <property type="project" value="TreeGrafter"/>
</dbReference>
<dbReference type="InterPro" id="IPR036028">
    <property type="entry name" value="SH3-like_dom_sf"/>
</dbReference>
<evidence type="ECO:0000259" key="32">
    <source>
        <dbReference type="PROSITE" id="PS50002"/>
    </source>
</evidence>
<evidence type="ECO:0000256" key="22">
    <source>
        <dbReference type="ARBA" id="ARBA00023034"/>
    </source>
</evidence>
<reference evidence="34" key="1">
    <citation type="submission" date="2025-08" db="UniProtKB">
        <authorList>
            <consortium name="Ensembl"/>
        </authorList>
    </citation>
    <scope>IDENTIFICATION</scope>
</reference>
<dbReference type="GO" id="GO:0048812">
    <property type="term" value="P:neuron projection morphogenesis"/>
    <property type="evidence" value="ECO:0007669"/>
    <property type="project" value="TreeGrafter"/>
</dbReference>
<dbReference type="GO" id="GO:0030833">
    <property type="term" value="P:regulation of actin filament polymerization"/>
    <property type="evidence" value="ECO:0007669"/>
    <property type="project" value="TreeGrafter"/>
</dbReference>
<dbReference type="AlphaFoldDB" id="A0A2K6TTG3"/>
<dbReference type="GO" id="GO:0000139">
    <property type="term" value="C:Golgi membrane"/>
    <property type="evidence" value="ECO:0007669"/>
    <property type="project" value="UniProtKB-SubCell"/>
</dbReference>
<evidence type="ECO:0000256" key="24">
    <source>
        <dbReference type="ARBA" id="ARBA00023136"/>
    </source>
</evidence>
<dbReference type="PROSITE" id="PS50002">
    <property type="entry name" value="SH3"/>
    <property type="match status" value="1"/>
</dbReference>
<keyword evidence="21" id="KW-0770">Synapse</keyword>
<evidence type="ECO:0000256" key="13">
    <source>
        <dbReference type="ARBA" id="ARBA00011039"/>
    </source>
</evidence>
<dbReference type="CDD" id="cd11960">
    <property type="entry name" value="SH3_Abp1_eu"/>
    <property type="match status" value="1"/>
</dbReference>
<dbReference type="GO" id="GO:0098974">
    <property type="term" value="P:postsynaptic actin cytoskeleton organization"/>
    <property type="evidence" value="ECO:0007669"/>
    <property type="project" value="TreeGrafter"/>
</dbReference>
<dbReference type="SUPFAM" id="SSF55753">
    <property type="entry name" value="Actin depolymerizing proteins"/>
    <property type="match status" value="1"/>
</dbReference>
<dbReference type="GO" id="GO:0002102">
    <property type="term" value="C:podosome"/>
    <property type="evidence" value="ECO:0007669"/>
    <property type="project" value="UniProtKB-SubCell"/>
</dbReference>
<evidence type="ECO:0000256" key="6">
    <source>
        <dbReference type="ARBA" id="ARBA00004412"/>
    </source>
</evidence>
<evidence type="ECO:0000256" key="9">
    <source>
        <dbReference type="ARBA" id="ARBA00004484"/>
    </source>
</evidence>
<dbReference type="Pfam" id="PF14604">
    <property type="entry name" value="SH3_9"/>
    <property type="match status" value="1"/>
</dbReference>
<dbReference type="PROSITE" id="PS51263">
    <property type="entry name" value="ADF_H"/>
    <property type="match status" value="1"/>
</dbReference>
<evidence type="ECO:0000256" key="11">
    <source>
        <dbReference type="ARBA" id="ARBA00004514"/>
    </source>
</evidence>
<dbReference type="PANTHER" id="PTHR10829">
    <property type="entry name" value="CORTACTIN AND DREBRIN"/>
    <property type="match status" value="1"/>
</dbReference>
<dbReference type="Ensembl" id="ENSSBOT00000039808.1">
    <property type="protein sequence ID" value="ENSSBOP00000022955.1"/>
    <property type="gene ID" value="ENSSBOG00000027972.1"/>
</dbReference>
<dbReference type="GO" id="GO:0045773">
    <property type="term" value="P:positive regulation of axon extension"/>
    <property type="evidence" value="ECO:0007669"/>
    <property type="project" value="TreeGrafter"/>
</dbReference>
<dbReference type="InterPro" id="IPR002108">
    <property type="entry name" value="ADF-H"/>
</dbReference>
<protein>
    <submittedName>
        <fullName evidence="34">Drebrin like</fullName>
    </submittedName>
</protein>
<evidence type="ECO:0000256" key="8">
    <source>
        <dbReference type="ARBA" id="ARBA00004466"/>
    </source>
</evidence>
<keyword evidence="17" id="KW-0963">Cytoplasm</keyword>
<evidence type="ECO:0000256" key="12">
    <source>
        <dbReference type="ARBA" id="ARBA00004544"/>
    </source>
</evidence>
<keyword evidence="14 30" id="KW-0728">SH3 domain</keyword>
<dbReference type="GO" id="GO:0030027">
    <property type="term" value="C:lamellipodium"/>
    <property type="evidence" value="ECO:0007669"/>
    <property type="project" value="UniProtKB-SubCell"/>
</dbReference>
<evidence type="ECO:0000313" key="35">
    <source>
        <dbReference type="Proteomes" id="UP000233220"/>
    </source>
</evidence>
<keyword evidence="24" id="KW-0472">Membrane</keyword>
<dbReference type="SUPFAM" id="SSF50044">
    <property type="entry name" value="SH3-domain"/>
    <property type="match status" value="1"/>
</dbReference>
<dbReference type="SMART" id="SM00326">
    <property type="entry name" value="SH3"/>
    <property type="match status" value="1"/>
</dbReference>
<keyword evidence="18" id="KW-0967">Endosome</keyword>
<dbReference type="GO" id="GO:0061003">
    <property type="term" value="P:positive regulation of dendritic spine morphogenesis"/>
    <property type="evidence" value="ECO:0007669"/>
    <property type="project" value="TreeGrafter"/>
</dbReference>
<evidence type="ECO:0000256" key="7">
    <source>
        <dbReference type="ARBA" id="ARBA00004413"/>
    </source>
</evidence>